<feature type="short sequence motif" description="Q motif" evidence="10">
    <location>
        <begin position="33"/>
        <end position="61"/>
    </location>
</feature>
<dbReference type="PROSITE" id="PS51192">
    <property type="entry name" value="HELICASE_ATP_BIND_1"/>
    <property type="match status" value="1"/>
</dbReference>
<evidence type="ECO:0000256" key="9">
    <source>
        <dbReference type="ARBA" id="ARBA00023136"/>
    </source>
</evidence>
<feature type="domain" description="Helicase ATP-binding" evidence="15">
    <location>
        <begin position="64"/>
        <end position="234"/>
    </location>
</feature>
<proteinExistence type="inferred from homology"/>
<dbReference type="PROSITE" id="PS51195">
    <property type="entry name" value="Q_MOTIF"/>
    <property type="match status" value="1"/>
</dbReference>
<dbReference type="InterPro" id="IPR017452">
    <property type="entry name" value="GPCR_Rhodpsn_7TM"/>
</dbReference>
<dbReference type="InterPro" id="IPR014014">
    <property type="entry name" value="RNA_helicase_DEAD_Q_motif"/>
</dbReference>
<accession>A0A8C1ETA4</accession>
<comment type="subcellular location">
    <subcellularLocation>
        <location evidence="1">Membrane</location>
    </subcellularLocation>
</comment>
<dbReference type="Pfam" id="PF00001">
    <property type="entry name" value="7tm_1"/>
    <property type="match status" value="1"/>
</dbReference>
<reference evidence="18" key="1">
    <citation type="submission" date="2025-08" db="UniProtKB">
        <authorList>
            <consortium name="Ensembl"/>
        </authorList>
    </citation>
    <scope>IDENTIFICATION</scope>
</reference>
<evidence type="ECO:0000259" key="15">
    <source>
        <dbReference type="PROSITE" id="PS51192"/>
    </source>
</evidence>
<dbReference type="Gene3D" id="3.40.50.300">
    <property type="entry name" value="P-loop containing nucleotide triphosphate hydrolases"/>
    <property type="match status" value="2"/>
</dbReference>
<evidence type="ECO:0000259" key="14">
    <source>
        <dbReference type="PROSITE" id="PS50262"/>
    </source>
</evidence>
<keyword evidence="5 11" id="KW-0378">Hydrolase</keyword>
<dbReference type="EC" id="3.6.4.13" evidence="2"/>
<evidence type="ECO:0000256" key="1">
    <source>
        <dbReference type="ARBA" id="ARBA00004370"/>
    </source>
</evidence>
<evidence type="ECO:0000259" key="17">
    <source>
        <dbReference type="PROSITE" id="PS51195"/>
    </source>
</evidence>
<evidence type="ECO:0000256" key="12">
    <source>
        <dbReference type="SAM" id="MobiDB-lite"/>
    </source>
</evidence>
<dbReference type="AlphaFoldDB" id="A0A8C1ETA4"/>
<dbReference type="SUPFAM" id="SSF52540">
    <property type="entry name" value="P-loop containing nucleoside triphosphate hydrolases"/>
    <property type="match status" value="2"/>
</dbReference>
<keyword evidence="8 13" id="KW-1133">Transmembrane helix</keyword>
<dbReference type="Pfam" id="PF00270">
    <property type="entry name" value="DEAD"/>
    <property type="match status" value="1"/>
</dbReference>
<dbReference type="GeneTree" id="ENSGT00940000155037"/>
<dbReference type="CDD" id="cd18045">
    <property type="entry name" value="DEADc_EIF4AIII_DDX48"/>
    <property type="match status" value="1"/>
</dbReference>
<feature type="compositionally biased region" description="Basic and acidic residues" evidence="12">
    <location>
        <begin position="704"/>
        <end position="720"/>
    </location>
</feature>
<feature type="transmembrane region" description="Helical" evidence="13">
    <location>
        <begin position="395"/>
        <end position="418"/>
    </location>
</feature>
<evidence type="ECO:0000256" key="13">
    <source>
        <dbReference type="SAM" id="Phobius"/>
    </source>
</evidence>
<evidence type="ECO:0000313" key="18">
    <source>
        <dbReference type="Ensembl" id="ENSCCRP00000081341.2"/>
    </source>
</evidence>
<feature type="domain" description="Helicase C-terminal" evidence="16">
    <location>
        <begin position="245"/>
        <end position="435"/>
    </location>
</feature>
<keyword evidence="9 13" id="KW-0472">Membrane</keyword>
<evidence type="ECO:0000313" key="19">
    <source>
        <dbReference type="Proteomes" id="UP001108240"/>
    </source>
</evidence>
<feature type="region of interest" description="Disordered" evidence="12">
    <location>
        <begin position="704"/>
        <end position="771"/>
    </location>
</feature>
<evidence type="ECO:0000256" key="10">
    <source>
        <dbReference type="PROSITE-ProRule" id="PRU00552"/>
    </source>
</evidence>
<feature type="transmembrane region" description="Helical" evidence="13">
    <location>
        <begin position="612"/>
        <end position="630"/>
    </location>
</feature>
<dbReference type="Gene3D" id="1.20.1070.10">
    <property type="entry name" value="Rhodopsin 7-helix transmembrane proteins"/>
    <property type="match status" value="1"/>
</dbReference>
<dbReference type="SMART" id="SM00487">
    <property type="entry name" value="DEXDc"/>
    <property type="match status" value="1"/>
</dbReference>
<dbReference type="GO" id="GO:0016787">
    <property type="term" value="F:hydrolase activity"/>
    <property type="evidence" value="ECO:0007669"/>
    <property type="project" value="UniProtKB-KW"/>
</dbReference>
<keyword evidence="3 13" id="KW-0812">Transmembrane</keyword>
<protein>
    <recommendedName>
        <fullName evidence="2">RNA helicase</fullName>
        <ecNumber evidence="2">3.6.4.13</ecNumber>
    </recommendedName>
</protein>
<dbReference type="PRINTS" id="PR00237">
    <property type="entry name" value="GPCRRHODOPSN"/>
</dbReference>
<evidence type="ECO:0000256" key="7">
    <source>
        <dbReference type="ARBA" id="ARBA00022840"/>
    </source>
</evidence>
<dbReference type="GO" id="GO:0016020">
    <property type="term" value="C:membrane"/>
    <property type="evidence" value="ECO:0007669"/>
    <property type="project" value="UniProtKB-SubCell"/>
</dbReference>
<evidence type="ECO:0000256" key="8">
    <source>
        <dbReference type="ARBA" id="ARBA00022989"/>
    </source>
</evidence>
<keyword evidence="4 11" id="KW-0547">Nucleotide-binding</keyword>
<evidence type="ECO:0000256" key="3">
    <source>
        <dbReference type="ARBA" id="ARBA00022692"/>
    </source>
</evidence>
<dbReference type="Proteomes" id="UP001108240">
    <property type="component" value="Unplaced"/>
</dbReference>
<feature type="transmembrane region" description="Helical" evidence="13">
    <location>
        <begin position="474"/>
        <end position="493"/>
    </location>
</feature>
<dbReference type="FunFam" id="1.20.1070.10:FF:000390">
    <property type="entry name" value="Novopsin-1"/>
    <property type="match status" value="1"/>
</dbReference>
<evidence type="ECO:0000256" key="2">
    <source>
        <dbReference type="ARBA" id="ARBA00012552"/>
    </source>
</evidence>
<dbReference type="Pfam" id="PF00271">
    <property type="entry name" value="Helicase_C"/>
    <property type="match status" value="1"/>
</dbReference>
<reference evidence="18" key="2">
    <citation type="submission" date="2025-09" db="UniProtKB">
        <authorList>
            <consortium name="Ensembl"/>
        </authorList>
    </citation>
    <scope>IDENTIFICATION</scope>
</reference>
<dbReference type="GO" id="GO:0004930">
    <property type="term" value="F:G protein-coupled receptor activity"/>
    <property type="evidence" value="ECO:0007669"/>
    <property type="project" value="InterPro"/>
</dbReference>
<dbReference type="PANTHER" id="PTHR47958">
    <property type="entry name" value="ATP-DEPENDENT RNA HELICASE DBP3"/>
    <property type="match status" value="1"/>
</dbReference>
<evidence type="ECO:0000256" key="6">
    <source>
        <dbReference type="ARBA" id="ARBA00022806"/>
    </source>
</evidence>
<dbReference type="GO" id="GO:0003724">
    <property type="term" value="F:RNA helicase activity"/>
    <property type="evidence" value="ECO:0007669"/>
    <property type="project" value="UniProtKB-EC"/>
</dbReference>
<evidence type="ECO:0000259" key="16">
    <source>
        <dbReference type="PROSITE" id="PS51194"/>
    </source>
</evidence>
<name>A0A8C1ETA4_CYPCA</name>
<sequence length="771" mass="86841">MAAAAAPVRKRLLKEEDMTKIEFETSEEVDVTPTFDTMGLREDLLRGIYAYGFEKPSAIQQRAIKQIIKGRDVIAQSQSGTGKTATFCISVLQCLDIQVRETQALILAPTRELAGQIQKVLLALGDYMNVQCHTCIGGTNVGEDIRKLDYGQHVVAGTPGRVFDMIRRRSLRTRAIKMLVLDEADEMLNKGFKEQIYDVYRYLPPATQVCLISATLPHEILEMTNKFMTDPIRILVKRDELTLEGIKQFFVAVEREEWKFDTLCDLYDTLTITQAVIFCNTKRKVDWLTEKMREANFTVSSMHGDMPQKERESIMKEFRSGARSHSAEKRRFLRAERALNRAAGGDSFIHASLDAREAAMSVQNPLQVVNIPWRNNNFSLMSRDPPLSDQGETIIGVYLLVLGWLSWFGNSIVIFVLFKQRSSLQPTDYLTLNLAISDASISVFGYSRGILEIFNIFRDNGYLITSVWTCQVDGFFTLVFGLGSINTLTVISISRYIKGCHPNKAHCITSVTVLICIIFIWTGAVFWSGAPILGWGSYTDRGYGTCEIDWVKANYSTIHKSYIISILIFCFFIPVLIMLFSYISIINTVKRGNAMSAEGDLTDRQRKIERDVTVVSIVICTAFILAWSPYAVVSMWSAWGFHVPSLTSIFTRLFAKSASFYNPLIYFGLSSKFRRDVSVLLPCGGEARDAVKLKRFKEFKGKADGQRFRADPEENRDAHKHEKKYHPANPAPSPDSGVGSHPETPPPAGAQVFFIDAPEPSDTPESECIRL</sequence>
<organism evidence="18 19">
    <name type="scientific">Cyprinus carpio carpio</name>
    <dbReference type="NCBI Taxonomy" id="630221"/>
    <lineage>
        <taxon>Eukaryota</taxon>
        <taxon>Metazoa</taxon>
        <taxon>Chordata</taxon>
        <taxon>Craniata</taxon>
        <taxon>Vertebrata</taxon>
        <taxon>Euteleostomi</taxon>
        <taxon>Actinopterygii</taxon>
        <taxon>Neopterygii</taxon>
        <taxon>Teleostei</taxon>
        <taxon>Ostariophysi</taxon>
        <taxon>Cypriniformes</taxon>
        <taxon>Cyprinidae</taxon>
        <taxon>Cyprininae</taxon>
        <taxon>Cyprinus</taxon>
    </lineage>
</organism>
<dbReference type="InterPro" id="IPR000276">
    <property type="entry name" value="GPCR_Rhodpsn"/>
</dbReference>
<dbReference type="GO" id="GO:0003676">
    <property type="term" value="F:nucleic acid binding"/>
    <property type="evidence" value="ECO:0007669"/>
    <property type="project" value="InterPro"/>
</dbReference>
<dbReference type="PROSITE" id="PS00039">
    <property type="entry name" value="DEAD_ATP_HELICASE"/>
    <property type="match status" value="1"/>
</dbReference>
<keyword evidence="7 11" id="KW-0067">ATP-binding</keyword>
<feature type="domain" description="DEAD-box RNA helicase Q" evidence="17">
    <location>
        <begin position="33"/>
        <end position="61"/>
    </location>
</feature>
<evidence type="ECO:0000256" key="11">
    <source>
        <dbReference type="RuleBase" id="RU000492"/>
    </source>
</evidence>
<dbReference type="CDD" id="cd15074">
    <property type="entry name" value="7tmA_Opsin5_neuropsin"/>
    <property type="match status" value="1"/>
</dbReference>
<keyword evidence="6 11" id="KW-0347">Helicase</keyword>
<keyword evidence="19" id="KW-1185">Reference proteome</keyword>
<dbReference type="FunFam" id="3.40.50.300:FF:000498">
    <property type="entry name" value="Eukaryotic initiation factor 4A-III"/>
    <property type="match status" value="1"/>
</dbReference>
<feature type="transmembrane region" description="Helical" evidence="13">
    <location>
        <begin position="505"/>
        <end position="527"/>
    </location>
</feature>
<dbReference type="InterPro" id="IPR000629">
    <property type="entry name" value="RNA-helicase_DEAD-box_CS"/>
</dbReference>
<comment type="similarity">
    <text evidence="11">Belongs to the DEAD box helicase family.</text>
</comment>
<dbReference type="InterPro" id="IPR011545">
    <property type="entry name" value="DEAD/DEAH_box_helicase_dom"/>
</dbReference>
<feature type="transmembrane region" description="Helical" evidence="13">
    <location>
        <begin position="562"/>
        <end position="585"/>
    </location>
</feature>
<dbReference type="SUPFAM" id="SSF81321">
    <property type="entry name" value="Family A G protein-coupled receptor-like"/>
    <property type="match status" value="1"/>
</dbReference>
<dbReference type="CDD" id="cd18787">
    <property type="entry name" value="SF2_C_DEAD"/>
    <property type="match status" value="1"/>
</dbReference>
<dbReference type="PROSITE" id="PS50262">
    <property type="entry name" value="G_PROTEIN_RECEP_F1_2"/>
    <property type="match status" value="1"/>
</dbReference>
<dbReference type="InterPro" id="IPR027417">
    <property type="entry name" value="P-loop_NTPase"/>
</dbReference>
<feature type="domain" description="G-protein coupled receptors family 1 profile" evidence="14">
    <location>
        <begin position="409"/>
        <end position="666"/>
    </location>
</feature>
<evidence type="ECO:0000256" key="4">
    <source>
        <dbReference type="ARBA" id="ARBA00022741"/>
    </source>
</evidence>
<dbReference type="GO" id="GO:0005524">
    <property type="term" value="F:ATP binding"/>
    <property type="evidence" value="ECO:0007669"/>
    <property type="project" value="UniProtKB-KW"/>
</dbReference>
<feature type="transmembrane region" description="Helical" evidence="13">
    <location>
        <begin position="430"/>
        <end position="454"/>
    </location>
</feature>
<dbReference type="PROSITE" id="PS51194">
    <property type="entry name" value="HELICASE_CTER"/>
    <property type="match status" value="1"/>
</dbReference>
<dbReference type="InterPro" id="IPR014001">
    <property type="entry name" value="Helicase_ATP-bd"/>
</dbReference>
<dbReference type="InterPro" id="IPR001650">
    <property type="entry name" value="Helicase_C-like"/>
</dbReference>
<evidence type="ECO:0000256" key="5">
    <source>
        <dbReference type="ARBA" id="ARBA00022801"/>
    </source>
</evidence>
<dbReference type="Ensembl" id="ENSCCRT00000088263.2">
    <property type="protein sequence ID" value="ENSCCRP00000081341.2"/>
    <property type="gene ID" value="ENSCCRG00000021882.2"/>
</dbReference>